<evidence type="ECO:0000313" key="7">
    <source>
        <dbReference type="Proteomes" id="UP000325614"/>
    </source>
</evidence>
<evidence type="ECO:0000256" key="5">
    <source>
        <dbReference type="RuleBase" id="RU363041"/>
    </source>
</evidence>
<feature type="transmembrane region" description="Helical" evidence="5">
    <location>
        <begin position="47"/>
        <end position="66"/>
    </location>
</feature>
<reference evidence="6 7" key="1">
    <citation type="submission" date="2019-10" db="EMBL/GenBank/DDBJ databases">
        <title>Isolation, Identification of Microvirga thermotolerans HR1, a novel thermophilic bacterium and Comparative Genomics of the genus Microvirga.</title>
        <authorList>
            <person name="Li J."/>
            <person name="Zhang W."/>
            <person name="Lin M."/>
            <person name="Wang J."/>
        </authorList>
    </citation>
    <scope>NUCLEOTIDE SEQUENCE [LARGE SCALE GENOMIC DNA]</scope>
    <source>
        <strain evidence="6 7">HR1</strain>
    </source>
</reference>
<evidence type="ECO:0000256" key="1">
    <source>
        <dbReference type="ARBA" id="ARBA00004141"/>
    </source>
</evidence>
<keyword evidence="4 5" id="KW-0472">Membrane</keyword>
<feature type="transmembrane region" description="Helical" evidence="5">
    <location>
        <begin position="203"/>
        <end position="224"/>
    </location>
</feature>
<evidence type="ECO:0000313" key="6">
    <source>
        <dbReference type="EMBL" id="QFU16713.1"/>
    </source>
</evidence>
<keyword evidence="3 5" id="KW-1133">Transmembrane helix</keyword>
<accession>A0A5P9JWA1</accession>
<dbReference type="PANTHER" id="PTHR43701">
    <property type="entry name" value="MEMBRANE TRANSPORTER PROTEIN MJ0441-RELATED"/>
    <property type="match status" value="1"/>
</dbReference>
<organism evidence="6 7">
    <name type="scientific">Microvirga thermotolerans</name>
    <dbReference type="NCBI Taxonomy" id="2651334"/>
    <lineage>
        <taxon>Bacteria</taxon>
        <taxon>Pseudomonadati</taxon>
        <taxon>Pseudomonadota</taxon>
        <taxon>Alphaproteobacteria</taxon>
        <taxon>Hyphomicrobiales</taxon>
        <taxon>Methylobacteriaceae</taxon>
        <taxon>Microvirga</taxon>
    </lineage>
</organism>
<feature type="transmembrane region" description="Helical" evidence="5">
    <location>
        <begin position="142"/>
        <end position="170"/>
    </location>
</feature>
<dbReference type="RefSeq" id="WP_152586356.1">
    <property type="nucleotide sequence ID" value="NZ_CP045423.1"/>
</dbReference>
<dbReference type="AlphaFoldDB" id="A0A5P9JWA1"/>
<evidence type="ECO:0000256" key="2">
    <source>
        <dbReference type="ARBA" id="ARBA00022692"/>
    </source>
</evidence>
<dbReference type="Proteomes" id="UP000325614">
    <property type="component" value="Chromosome"/>
</dbReference>
<comment type="similarity">
    <text evidence="5">Belongs to the 4-toluene sulfonate uptake permease (TSUP) (TC 2.A.102) family.</text>
</comment>
<dbReference type="Pfam" id="PF01925">
    <property type="entry name" value="TauE"/>
    <property type="match status" value="1"/>
</dbReference>
<dbReference type="InterPro" id="IPR002781">
    <property type="entry name" value="TM_pro_TauE-like"/>
</dbReference>
<evidence type="ECO:0000256" key="4">
    <source>
        <dbReference type="ARBA" id="ARBA00023136"/>
    </source>
</evidence>
<dbReference type="EMBL" id="CP045423">
    <property type="protein sequence ID" value="QFU16713.1"/>
    <property type="molecule type" value="Genomic_DNA"/>
</dbReference>
<feature type="transmembrane region" description="Helical" evidence="5">
    <location>
        <begin position="12"/>
        <end position="41"/>
    </location>
</feature>
<dbReference type="KEGG" id="mico:GDR74_11000"/>
<protein>
    <recommendedName>
        <fullName evidence="5">Probable membrane transporter protein</fullName>
    </recommendedName>
</protein>
<dbReference type="PANTHER" id="PTHR43701:SF2">
    <property type="entry name" value="MEMBRANE TRANSPORTER PROTEIN YJNA-RELATED"/>
    <property type="match status" value="1"/>
</dbReference>
<sequence length="260" mass="25720">MMLSLTQSALGLASGSLVGFTLGLVGGGGSILAVPLLVYLVGVTNPHVAIGTSAIAVAANAAANLANHARAGNVKWRCALVFSVAGVVGAFGGSTLGKAVDGQKLLALFAVVMMAVGTLMLRKRGGGGEATVRLSRENFPKLVGIGLATGALSGFFGIGGGFLIVPGLILATGMPILYAVGSSLVAVTAFGLTTAANYAFSGLVDWTLAALFIGGGVIGGLLGARSAARLAGRKGALNTVFATLIFAVAAYMLVRSLNLA</sequence>
<dbReference type="InterPro" id="IPR051598">
    <property type="entry name" value="TSUP/Inactive_protease-like"/>
</dbReference>
<name>A0A5P9JWA1_9HYPH</name>
<keyword evidence="7" id="KW-1185">Reference proteome</keyword>
<feature type="transmembrane region" description="Helical" evidence="5">
    <location>
        <begin position="176"/>
        <end position="196"/>
    </location>
</feature>
<feature type="transmembrane region" description="Helical" evidence="5">
    <location>
        <begin position="78"/>
        <end position="96"/>
    </location>
</feature>
<feature type="transmembrane region" description="Helical" evidence="5">
    <location>
        <begin position="102"/>
        <end position="121"/>
    </location>
</feature>
<comment type="subcellular location">
    <subcellularLocation>
        <location evidence="5">Cell membrane</location>
        <topology evidence="5">Multi-pass membrane protein</topology>
    </subcellularLocation>
    <subcellularLocation>
        <location evidence="1">Membrane</location>
        <topology evidence="1">Multi-pass membrane protein</topology>
    </subcellularLocation>
</comment>
<keyword evidence="2 5" id="KW-0812">Transmembrane</keyword>
<evidence type="ECO:0000256" key="3">
    <source>
        <dbReference type="ARBA" id="ARBA00022989"/>
    </source>
</evidence>
<proteinExistence type="inferred from homology"/>
<keyword evidence="5" id="KW-1003">Cell membrane</keyword>
<feature type="transmembrane region" description="Helical" evidence="5">
    <location>
        <begin position="236"/>
        <end position="254"/>
    </location>
</feature>
<dbReference type="GO" id="GO:0005886">
    <property type="term" value="C:plasma membrane"/>
    <property type="evidence" value="ECO:0007669"/>
    <property type="project" value="UniProtKB-SubCell"/>
</dbReference>
<gene>
    <name evidence="6" type="ORF">GDR74_11000</name>
</gene>